<dbReference type="InterPro" id="IPR026268">
    <property type="entry name" value="RseC"/>
</dbReference>
<dbReference type="Proteomes" id="UP001486808">
    <property type="component" value="Unassembled WGS sequence"/>
</dbReference>
<evidence type="ECO:0000256" key="1">
    <source>
        <dbReference type="SAM" id="Phobius"/>
    </source>
</evidence>
<reference evidence="2 3" key="1">
    <citation type="submission" date="2024-04" db="EMBL/GenBank/DDBJ databases">
        <title>Draft genome sequence of Halopseudomonas sabulinigri NBRC 116187.</title>
        <authorList>
            <person name="Miyakawa T."/>
            <person name="Kusuya Y."/>
            <person name="Miura T."/>
        </authorList>
    </citation>
    <scope>NUCLEOTIDE SEQUENCE [LARGE SCALE GENOMIC DNA]</scope>
    <source>
        <strain evidence="2 3">4NH20-0042</strain>
    </source>
</reference>
<keyword evidence="1" id="KW-1133">Transmembrane helix</keyword>
<gene>
    <name evidence="2" type="primary">mucC</name>
    <name evidence="2" type="ORF">NBRC116187_23600</name>
</gene>
<dbReference type="PANTHER" id="PTHR35867">
    <property type="entry name" value="PROTEIN RSEC"/>
    <property type="match status" value="1"/>
</dbReference>
<feature type="transmembrane region" description="Helical" evidence="1">
    <location>
        <begin position="80"/>
        <end position="100"/>
    </location>
</feature>
<dbReference type="RefSeq" id="WP_353388682.1">
    <property type="nucleotide sequence ID" value="NZ_BAABWD010000002.1"/>
</dbReference>
<evidence type="ECO:0000313" key="3">
    <source>
        <dbReference type="Proteomes" id="UP001486808"/>
    </source>
</evidence>
<sequence>MIEERGRVLSTEPGAVWVATIRSSTCGSCQAKAGCGQALLQKLGSGSAQGFVRALTEQQWQVGDEVLIGVPEDAVVRSALWVYLVPLAGLFGAALVTQWLGFSEPGVIFAAAAGLLLGFALVRWHDRHSQGDLSLQPQVIARAAAPVAWETRAQEGY</sequence>
<proteinExistence type="predicted"/>
<keyword evidence="1" id="KW-0472">Membrane</keyword>
<name>A0ABP9ZRC5_9GAMM</name>
<feature type="transmembrane region" description="Helical" evidence="1">
    <location>
        <begin position="106"/>
        <end position="124"/>
    </location>
</feature>
<organism evidence="2 3">
    <name type="scientific">Halopseudomonas sabulinigri</name>
    <dbReference type="NCBI Taxonomy" id="472181"/>
    <lineage>
        <taxon>Bacteria</taxon>
        <taxon>Pseudomonadati</taxon>
        <taxon>Pseudomonadota</taxon>
        <taxon>Gammaproteobacteria</taxon>
        <taxon>Pseudomonadales</taxon>
        <taxon>Pseudomonadaceae</taxon>
        <taxon>Halopseudomonas</taxon>
    </lineage>
</organism>
<dbReference type="InterPro" id="IPR007359">
    <property type="entry name" value="SigmaE_reg_RseC_MucC"/>
</dbReference>
<dbReference type="PANTHER" id="PTHR35867:SF1">
    <property type="entry name" value="PROTEIN RSEC"/>
    <property type="match status" value="1"/>
</dbReference>
<keyword evidence="3" id="KW-1185">Reference proteome</keyword>
<dbReference type="PIRSF" id="PIRSF004923">
    <property type="entry name" value="RseC"/>
    <property type="match status" value="1"/>
</dbReference>
<protein>
    <submittedName>
        <fullName evidence="2">Alginate biosynthesis regulator MucC</fullName>
    </submittedName>
</protein>
<comment type="caution">
    <text evidence="2">The sequence shown here is derived from an EMBL/GenBank/DDBJ whole genome shotgun (WGS) entry which is preliminary data.</text>
</comment>
<accession>A0ABP9ZRC5</accession>
<dbReference type="EMBL" id="BAABWD010000002">
    <property type="protein sequence ID" value="GAA6132000.1"/>
    <property type="molecule type" value="Genomic_DNA"/>
</dbReference>
<dbReference type="Pfam" id="PF04246">
    <property type="entry name" value="RseC_MucC"/>
    <property type="match status" value="1"/>
</dbReference>
<keyword evidence="1" id="KW-0812">Transmembrane</keyword>
<evidence type="ECO:0000313" key="2">
    <source>
        <dbReference type="EMBL" id="GAA6132000.1"/>
    </source>
</evidence>